<dbReference type="EMBL" id="BGPR01032271">
    <property type="protein sequence ID" value="GBO05756.1"/>
    <property type="molecule type" value="Genomic_DNA"/>
</dbReference>
<proteinExistence type="predicted"/>
<evidence type="ECO:0000256" key="1">
    <source>
        <dbReference type="SAM" id="Coils"/>
    </source>
</evidence>
<protein>
    <submittedName>
        <fullName evidence="2">Uncharacterized protein</fullName>
    </submittedName>
</protein>
<keyword evidence="3" id="KW-1185">Reference proteome</keyword>
<evidence type="ECO:0000313" key="2">
    <source>
        <dbReference type="EMBL" id="GBO05756.1"/>
    </source>
</evidence>
<keyword evidence="1" id="KW-0175">Coiled coil</keyword>
<organism evidence="2 3">
    <name type="scientific">Araneus ventricosus</name>
    <name type="common">Orbweaver spider</name>
    <name type="synonym">Epeira ventricosa</name>
    <dbReference type="NCBI Taxonomy" id="182803"/>
    <lineage>
        <taxon>Eukaryota</taxon>
        <taxon>Metazoa</taxon>
        <taxon>Ecdysozoa</taxon>
        <taxon>Arthropoda</taxon>
        <taxon>Chelicerata</taxon>
        <taxon>Arachnida</taxon>
        <taxon>Araneae</taxon>
        <taxon>Araneomorphae</taxon>
        <taxon>Entelegynae</taxon>
        <taxon>Araneoidea</taxon>
        <taxon>Araneidae</taxon>
        <taxon>Araneus</taxon>
    </lineage>
</organism>
<gene>
    <name evidence="2" type="ORF">AVEN_231433_1</name>
</gene>
<dbReference type="OrthoDB" id="6426276at2759"/>
<accession>A0A4Y2U293</accession>
<reference evidence="2 3" key="1">
    <citation type="journal article" date="2019" name="Sci. Rep.">
        <title>Orb-weaving spider Araneus ventricosus genome elucidates the spidroin gene catalogue.</title>
        <authorList>
            <person name="Kono N."/>
            <person name="Nakamura H."/>
            <person name="Ohtoshi R."/>
            <person name="Moran D.A.P."/>
            <person name="Shinohara A."/>
            <person name="Yoshida Y."/>
            <person name="Fujiwara M."/>
            <person name="Mori M."/>
            <person name="Tomita M."/>
            <person name="Arakawa K."/>
        </authorList>
    </citation>
    <scope>NUCLEOTIDE SEQUENCE [LARGE SCALE GENOMIC DNA]</scope>
</reference>
<evidence type="ECO:0000313" key="3">
    <source>
        <dbReference type="Proteomes" id="UP000499080"/>
    </source>
</evidence>
<feature type="coiled-coil region" evidence="1">
    <location>
        <begin position="121"/>
        <end position="195"/>
    </location>
</feature>
<dbReference type="Proteomes" id="UP000499080">
    <property type="component" value="Unassembled WGS sequence"/>
</dbReference>
<sequence>MTLLMKLKTKGQELQKVKEEKNYQFDHLLHTEKIVDNLQKDIEILRNKLKLRDRTDYWKNLAKTAKVQMKESQRKIQNLEQSLAKEKMIIRVLQDHIARHFCRERNSARYDSENYDFFKKHTALQKLLRNKVNELNEKELQILEKDKMLETLKNSKVRTPINEHLNQSAEISKRIKEKEREIRILIAQVNMCESAIAGYENEVNSLKQILADQTLAMKQR</sequence>
<dbReference type="AlphaFoldDB" id="A0A4Y2U293"/>
<name>A0A4Y2U293_ARAVE</name>
<comment type="caution">
    <text evidence="2">The sequence shown here is derived from an EMBL/GenBank/DDBJ whole genome shotgun (WGS) entry which is preliminary data.</text>
</comment>
<feature type="coiled-coil region" evidence="1">
    <location>
        <begin position="28"/>
        <end position="96"/>
    </location>
</feature>